<reference evidence="6" key="1">
    <citation type="submission" date="2021-02" db="EMBL/GenBank/DDBJ databases">
        <title>Comparative genomics reveals that relaxation of natural selection precedes convergent phenotypic evolution of cavefish.</title>
        <authorList>
            <person name="Peng Z."/>
        </authorList>
    </citation>
    <scope>NUCLEOTIDE SEQUENCE</scope>
    <source>
        <tissue evidence="6">Muscle</tissue>
    </source>
</reference>
<dbReference type="EMBL" id="JAFHDT010000012">
    <property type="protein sequence ID" value="KAI7802790.1"/>
    <property type="molecule type" value="Genomic_DNA"/>
</dbReference>
<evidence type="ECO:0000313" key="7">
    <source>
        <dbReference type="Proteomes" id="UP001059041"/>
    </source>
</evidence>
<keyword evidence="3" id="KW-1133">Transmembrane helix</keyword>
<dbReference type="Gene3D" id="2.40.50.90">
    <property type="match status" value="1"/>
</dbReference>
<evidence type="ECO:0000256" key="4">
    <source>
        <dbReference type="ARBA" id="ARBA00022990"/>
    </source>
</evidence>
<dbReference type="FunFam" id="2.40.50.90:FF:000024">
    <property type="entry name" value="Chromosome 3 C3orf33 homolog"/>
    <property type="match status" value="1"/>
</dbReference>
<dbReference type="PANTHER" id="PTHR28434:SF1">
    <property type="entry name" value="PROTEIN C3ORF33"/>
    <property type="match status" value="1"/>
</dbReference>
<dbReference type="PANTHER" id="PTHR28434">
    <property type="entry name" value="PROTEIN C3ORF33"/>
    <property type="match status" value="1"/>
</dbReference>
<comment type="caution">
    <text evidence="6">The sequence shown here is derived from an EMBL/GenBank/DDBJ whole genome shotgun (WGS) entry which is preliminary data.</text>
</comment>
<evidence type="ECO:0000256" key="5">
    <source>
        <dbReference type="ARBA" id="ARBA00023136"/>
    </source>
</evidence>
<dbReference type="AlphaFoldDB" id="A0A9W7TT48"/>
<comment type="subcellular location">
    <subcellularLocation>
        <location evidence="1">Membrane</location>
        <topology evidence="1">Single-pass membrane protein</topology>
    </subcellularLocation>
</comment>
<dbReference type="InterPro" id="IPR042421">
    <property type="entry name" value="C3orf33-like"/>
</dbReference>
<keyword evidence="7" id="KW-1185">Reference proteome</keyword>
<organism evidence="6 7">
    <name type="scientific">Triplophysa rosa</name>
    <name type="common">Cave loach</name>
    <dbReference type="NCBI Taxonomy" id="992332"/>
    <lineage>
        <taxon>Eukaryota</taxon>
        <taxon>Metazoa</taxon>
        <taxon>Chordata</taxon>
        <taxon>Craniata</taxon>
        <taxon>Vertebrata</taxon>
        <taxon>Euteleostomi</taxon>
        <taxon>Actinopterygii</taxon>
        <taxon>Neopterygii</taxon>
        <taxon>Teleostei</taxon>
        <taxon>Ostariophysi</taxon>
        <taxon>Cypriniformes</taxon>
        <taxon>Nemacheilidae</taxon>
        <taxon>Triplophysa</taxon>
    </lineage>
</organism>
<keyword evidence="2" id="KW-0812">Transmembrane</keyword>
<keyword evidence="4" id="KW-0007">Acetylation</keyword>
<proteinExistence type="predicted"/>
<evidence type="ECO:0000256" key="2">
    <source>
        <dbReference type="ARBA" id="ARBA00022692"/>
    </source>
</evidence>
<protein>
    <submittedName>
        <fullName evidence="6">C3orf33-like protein</fullName>
    </submittedName>
</protein>
<gene>
    <name evidence="6" type="ORF">IRJ41_018395</name>
</gene>
<dbReference type="GO" id="GO:0005615">
    <property type="term" value="C:extracellular space"/>
    <property type="evidence" value="ECO:0007669"/>
    <property type="project" value="TreeGrafter"/>
</dbReference>
<dbReference type="SUPFAM" id="SSF50199">
    <property type="entry name" value="Staphylococcal nuclease"/>
    <property type="match status" value="1"/>
</dbReference>
<sequence>GRGRGFICSFFFVNNMPDWDPADVKEENAKRSQNIIALVSQHADDNLTFVRNISTCLGLAGLLIIARSIRLITKFGSASDIPARFIERNISIRGSVRTITEKGLEVEHIPIYVPLLSPLLTKRQCVTLLDVRLAGVELTSEGQNWISQQLKPAETVWLRLIARQNETLHCLVSVNRGSFFNTCVNEELLKDGLARTSPLIGLDPQSRIYWRLYKRLLRAESRAEKKGKGLWKEESRWERATNVLRNNTLLVSIKKLLKWTFGDKK</sequence>
<accession>A0A9W7TT48</accession>
<keyword evidence="5" id="KW-0472">Membrane</keyword>
<dbReference type="Proteomes" id="UP001059041">
    <property type="component" value="Linkage Group LG12"/>
</dbReference>
<name>A0A9W7TT48_TRIRA</name>
<evidence type="ECO:0000313" key="6">
    <source>
        <dbReference type="EMBL" id="KAI7802790.1"/>
    </source>
</evidence>
<evidence type="ECO:0000256" key="1">
    <source>
        <dbReference type="ARBA" id="ARBA00004167"/>
    </source>
</evidence>
<evidence type="ECO:0000256" key="3">
    <source>
        <dbReference type="ARBA" id="ARBA00022989"/>
    </source>
</evidence>
<feature type="non-terminal residue" evidence="6">
    <location>
        <position position="265"/>
    </location>
</feature>
<dbReference type="GO" id="GO:0016020">
    <property type="term" value="C:membrane"/>
    <property type="evidence" value="ECO:0007669"/>
    <property type="project" value="UniProtKB-SubCell"/>
</dbReference>
<dbReference type="InterPro" id="IPR035437">
    <property type="entry name" value="SNase_OB-fold_sf"/>
</dbReference>